<comment type="pathway">
    <text evidence="1 8">Amino-acid biosynthesis; L-isoleucine biosynthesis; L-isoleucine from 2-oxobutanoate: step 1/4.</text>
</comment>
<dbReference type="GO" id="GO:1990610">
    <property type="term" value="F:acetolactate synthase regulator activity"/>
    <property type="evidence" value="ECO:0007669"/>
    <property type="project" value="UniProtKB-UniRule"/>
</dbReference>
<reference evidence="10 13" key="2">
    <citation type="journal article" date="2024" name="Int. J. Syst. Evol. Microbiol.">
        <title>Lacrimispora brassicae sp. nov. isolated from fermented cabbage, and proposal of Clostridium indicum Gundawar et al. 2019 and Clostridium methoxybenzovorans Mechichi et al. 1999 as heterotypic synonyms of Lacrimispora amygdalina (Parshina et al. 2003) Haas and Blanchard 2020 and Lacrimispora indolis (McClung and McCoy 1957) Haas and Blanchard 2020, respectively.</title>
        <authorList>
            <person name="Kobayashi H."/>
            <person name="Tanizawa Y."/>
            <person name="Sakamoto M."/>
            <person name="Ohkuma M."/>
            <person name="Tohno M."/>
        </authorList>
    </citation>
    <scope>NUCLEOTIDE SEQUENCE [LARGE SCALE GENOMIC DNA]</scope>
    <source>
        <strain evidence="10 13">DSM 12857</strain>
    </source>
</reference>
<comment type="pathway">
    <text evidence="2 8">Amino-acid biosynthesis; L-valine biosynthesis; L-valine from pyruvate: step 1/4.</text>
</comment>
<evidence type="ECO:0000256" key="5">
    <source>
        <dbReference type="ARBA" id="ARBA00022605"/>
    </source>
</evidence>
<dbReference type="Pfam" id="PF22629">
    <property type="entry name" value="ACT_AHAS_ss"/>
    <property type="match status" value="1"/>
</dbReference>
<reference evidence="11 12" key="1">
    <citation type="submission" date="2018-07" db="EMBL/GenBank/DDBJ databases">
        <title>New species, Clostridium PI-S10-A1B.</title>
        <authorList>
            <person name="Krishna G."/>
            <person name="Summeta K."/>
            <person name="Shikha S."/>
            <person name="Prabhu P.B."/>
            <person name="Suresh K."/>
        </authorList>
    </citation>
    <scope>NUCLEOTIDE SEQUENCE [LARGE SCALE GENOMIC DNA]</scope>
    <source>
        <strain evidence="11 12">PI-S10-A1B</strain>
    </source>
</reference>
<comment type="subunit">
    <text evidence="4 8">Dimer of large and small chains.</text>
</comment>
<dbReference type="GO" id="GO:0009099">
    <property type="term" value="P:L-valine biosynthetic process"/>
    <property type="evidence" value="ECO:0007669"/>
    <property type="project" value="UniProtKB-UniRule"/>
</dbReference>
<dbReference type="InterPro" id="IPR027271">
    <property type="entry name" value="Acetolactate_synth/TF_NikR_C"/>
</dbReference>
<dbReference type="UniPathway" id="UPA00047">
    <property type="reaction ID" value="UER00055"/>
</dbReference>
<dbReference type="Gene3D" id="3.30.70.260">
    <property type="match status" value="1"/>
</dbReference>
<dbReference type="RefSeq" id="WP_117417105.1">
    <property type="nucleotide sequence ID" value="NZ_BRPJ01000097.1"/>
</dbReference>
<dbReference type="Gene3D" id="3.30.70.1150">
    <property type="entry name" value="ACT-like. Chain A, domain 2"/>
    <property type="match status" value="1"/>
</dbReference>
<dbReference type="GO" id="GO:0003984">
    <property type="term" value="F:acetolactate synthase activity"/>
    <property type="evidence" value="ECO:0007669"/>
    <property type="project" value="UniProtKB-UniRule"/>
</dbReference>
<dbReference type="PROSITE" id="PS51671">
    <property type="entry name" value="ACT"/>
    <property type="match status" value="1"/>
</dbReference>
<evidence type="ECO:0000313" key="13">
    <source>
        <dbReference type="Proteomes" id="UP001419084"/>
    </source>
</evidence>
<evidence type="ECO:0000313" key="11">
    <source>
        <dbReference type="EMBL" id="RFZ78929.1"/>
    </source>
</evidence>
<evidence type="ECO:0000313" key="10">
    <source>
        <dbReference type="EMBL" id="GLB32526.1"/>
    </source>
</evidence>
<dbReference type="OrthoDB" id="9787365at2"/>
<dbReference type="EC" id="2.2.1.6" evidence="8"/>
<gene>
    <name evidence="11" type="ORF">DS742_11285</name>
    <name evidence="10" type="ORF">LAD12857_44490</name>
</gene>
<comment type="similarity">
    <text evidence="3 8">Belongs to the acetolactate synthase small subunit family.</text>
</comment>
<comment type="catalytic activity">
    <reaction evidence="7 8">
        <text>2 pyruvate + H(+) = (2S)-2-acetolactate + CO2</text>
        <dbReference type="Rhea" id="RHEA:25249"/>
        <dbReference type="ChEBI" id="CHEBI:15361"/>
        <dbReference type="ChEBI" id="CHEBI:15378"/>
        <dbReference type="ChEBI" id="CHEBI:16526"/>
        <dbReference type="ChEBI" id="CHEBI:58476"/>
        <dbReference type="EC" id="2.2.1.6"/>
    </reaction>
</comment>
<evidence type="ECO:0000256" key="6">
    <source>
        <dbReference type="ARBA" id="ARBA00023304"/>
    </source>
</evidence>
<feature type="domain" description="ACT" evidence="9">
    <location>
        <begin position="5"/>
        <end position="82"/>
    </location>
</feature>
<evidence type="ECO:0000313" key="12">
    <source>
        <dbReference type="Proteomes" id="UP000260680"/>
    </source>
</evidence>
<dbReference type="PANTHER" id="PTHR30239:SF0">
    <property type="entry name" value="ACETOLACTATE SYNTHASE SMALL SUBUNIT 1, CHLOROPLASTIC"/>
    <property type="match status" value="1"/>
</dbReference>
<evidence type="ECO:0000256" key="4">
    <source>
        <dbReference type="ARBA" id="ARBA00011744"/>
    </source>
</evidence>
<comment type="caution">
    <text evidence="11">The sequence shown here is derived from an EMBL/GenBank/DDBJ whole genome shotgun (WGS) entry which is preliminary data.</text>
</comment>
<dbReference type="GO" id="GO:0005829">
    <property type="term" value="C:cytosol"/>
    <property type="evidence" value="ECO:0007669"/>
    <property type="project" value="TreeGrafter"/>
</dbReference>
<dbReference type="GO" id="GO:0009097">
    <property type="term" value="P:isoleucine biosynthetic process"/>
    <property type="evidence" value="ECO:0007669"/>
    <property type="project" value="UniProtKB-UniRule"/>
</dbReference>
<evidence type="ECO:0000256" key="1">
    <source>
        <dbReference type="ARBA" id="ARBA00004974"/>
    </source>
</evidence>
<dbReference type="Proteomes" id="UP001419084">
    <property type="component" value="Unassembled WGS sequence"/>
</dbReference>
<keyword evidence="8 11" id="KW-0808">Transferase</keyword>
<dbReference type="InterPro" id="IPR019455">
    <property type="entry name" value="Acetolactate_synth_ssu_C"/>
</dbReference>
<keyword evidence="5 8" id="KW-0028">Amino-acid biosynthesis</keyword>
<dbReference type="Pfam" id="PF10369">
    <property type="entry name" value="ALS_ss_C"/>
    <property type="match status" value="1"/>
</dbReference>
<evidence type="ECO:0000256" key="3">
    <source>
        <dbReference type="ARBA" id="ARBA00006341"/>
    </source>
</evidence>
<proteinExistence type="inferred from homology"/>
<name>A0A3E2ND28_9FIRM</name>
<dbReference type="EMBL" id="QOHO01000030">
    <property type="protein sequence ID" value="RFZ78929.1"/>
    <property type="molecule type" value="Genomic_DNA"/>
</dbReference>
<dbReference type="Proteomes" id="UP000260680">
    <property type="component" value="Unassembled WGS sequence"/>
</dbReference>
<dbReference type="EMBL" id="BRPJ01000097">
    <property type="protein sequence ID" value="GLB32526.1"/>
    <property type="molecule type" value="Genomic_DNA"/>
</dbReference>
<dbReference type="AlphaFoldDB" id="A0A3E2ND28"/>
<sequence length="161" mass="18660">MKKRWLCLFVENEVGVLARITGLFSAKAYNLNSLTVGTTQDETASRVTISLFSDDQLFEQIKKQLNRMVEVFKVIDYTDIDIYRKEIMFLKILKCTENDRTFLFQFSEVYGIRILDFNKDSVLIESIKAEEENNLMLQLLYKRLDNPVEIVRGGSVAVEAV</sequence>
<dbReference type="NCBIfam" id="TIGR00119">
    <property type="entry name" value="acolac_sm"/>
    <property type="match status" value="1"/>
</dbReference>
<dbReference type="InterPro" id="IPR002912">
    <property type="entry name" value="ACT_dom"/>
</dbReference>
<accession>A0A3E2ND28</accession>
<dbReference type="CDD" id="cd04878">
    <property type="entry name" value="ACT_AHAS"/>
    <property type="match status" value="1"/>
</dbReference>
<dbReference type="PANTHER" id="PTHR30239">
    <property type="entry name" value="ACETOLACTATE SYNTHASE SMALL SUBUNIT"/>
    <property type="match status" value="1"/>
</dbReference>
<keyword evidence="6 8" id="KW-0100">Branched-chain amino acid biosynthesis</keyword>
<evidence type="ECO:0000256" key="8">
    <source>
        <dbReference type="RuleBase" id="RU368092"/>
    </source>
</evidence>
<dbReference type="InterPro" id="IPR054480">
    <property type="entry name" value="AHAS_small-like_ACT"/>
</dbReference>
<evidence type="ECO:0000256" key="7">
    <source>
        <dbReference type="ARBA" id="ARBA00048670"/>
    </source>
</evidence>
<comment type="function">
    <text evidence="8">Catalyzes the conversion of 2 pyruvate molecules into acetolactate in the first common step of the biosynthetic pathway of the branched-amino acids such as leucine, isoleucine, and valine.</text>
</comment>
<dbReference type="SUPFAM" id="SSF55021">
    <property type="entry name" value="ACT-like"/>
    <property type="match status" value="2"/>
</dbReference>
<evidence type="ECO:0000259" key="9">
    <source>
        <dbReference type="PROSITE" id="PS51671"/>
    </source>
</evidence>
<dbReference type="UniPathway" id="UPA00049">
    <property type="reaction ID" value="UER00059"/>
</dbReference>
<dbReference type="NCBIfam" id="NF008864">
    <property type="entry name" value="PRK11895.1"/>
    <property type="match status" value="1"/>
</dbReference>
<protein>
    <recommendedName>
        <fullName evidence="8">Acetolactate synthase small subunit</fullName>
        <shortName evidence="8">AHAS</shortName>
        <shortName evidence="8">ALS</shortName>
        <ecNumber evidence="8">2.2.1.6</ecNumber>
    </recommendedName>
    <alternativeName>
        <fullName evidence="8">Acetohydroxy-acid synthase small subunit</fullName>
    </alternativeName>
</protein>
<organism evidence="11 12">
    <name type="scientific">Lacrimispora amygdalina</name>
    <dbReference type="NCBI Taxonomy" id="253257"/>
    <lineage>
        <taxon>Bacteria</taxon>
        <taxon>Bacillati</taxon>
        <taxon>Bacillota</taxon>
        <taxon>Clostridia</taxon>
        <taxon>Lachnospirales</taxon>
        <taxon>Lachnospiraceae</taxon>
        <taxon>Lacrimispora</taxon>
    </lineage>
</organism>
<dbReference type="InterPro" id="IPR045865">
    <property type="entry name" value="ACT-like_dom_sf"/>
</dbReference>
<evidence type="ECO:0000256" key="2">
    <source>
        <dbReference type="ARBA" id="ARBA00005025"/>
    </source>
</evidence>
<dbReference type="InterPro" id="IPR004789">
    <property type="entry name" value="Acetalactate_synth_ssu"/>
</dbReference>
<keyword evidence="13" id="KW-1185">Reference proteome</keyword>
<dbReference type="InterPro" id="IPR039557">
    <property type="entry name" value="AHAS_ACT"/>
</dbReference>